<dbReference type="PANTHER" id="PTHR21312:SF28">
    <property type="entry name" value="OVOINHIBITOR-RELATED"/>
    <property type="match status" value="1"/>
</dbReference>
<dbReference type="AlphaFoldDB" id="A0A8C9LEQ6"/>
<comment type="subcellular location">
    <subcellularLocation>
        <location evidence="1">Secreted</location>
    </subcellularLocation>
</comment>
<dbReference type="PROSITE" id="PS51465">
    <property type="entry name" value="KAZAL_2"/>
    <property type="match status" value="1"/>
</dbReference>
<reference evidence="9" key="2">
    <citation type="submission" date="2025-09" db="UniProtKB">
        <authorList>
            <consortium name="Ensembl"/>
        </authorList>
    </citation>
    <scope>IDENTIFICATION</scope>
</reference>
<evidence type="ECO:0000259" key="8">
    <source>
        <dbReference type="PROSITE" id="PS51465"/>
    </source>
</evidence>
<evidence type="ECO:0000256" key="3">
    <source>
        <dbReference type="ARBA" id="ARBA00022690"/>
    </source>
</evidence>
<keyword evidence="5" id="KW-1015">Disulfide bond</keyword>
<dbReference type="SUPFAM" id="SSF100895">
    <property type="entry name" value="Kazal-type serine protease inhibitors"/>
    <property type="match status" value="1"/>
</dbReference>
<proteinExistence type="predicted"/>
<feature type="domain" description="Kazal-like" evidence="8">
    <location>
        <begin position="150"/>
        <end position="204"/>
    </location>
</feature>
<evidence type="ECO:0000313" key="9">
    <source>
        <dbReference type="Ensembl" id="ENSPSTP00000023002.1"/>
    </source>
</evidence>
<feature type="signal peptide" evidence="7">
    <location>
        <begin position="1"/>
        <end position="21"/>
    </location>
</feature>
<evidence type="ECO:0000256" key="7">
    <source>
        <dbReference type="SAM" id="SignalP"/>
    </source>
</evidence>
<protein>
    <recommendedName>
        <fullName evidence="8">Kazal-like domain-containing protein</fullName>
    </recommendedName>
</protein>
<dbReference type="GO" id="GO:0004867">
    <property type="term" value="F:serine-type endopeptidase inhibitor activity"/>
    <property type="evidence" value="ECO:0007669"/>
    <property type="project" value="UniProtKB-KW"/>
</dbReference>
<evidence type="ECO:0000313" key="10">
    <source>
        <dbReference type="Proteomes" id="UP000694428"/>
    </source>
</evidence>
<feature type="region of interest" description="Disordered" evidence="6">
    <location>
        <begin position="23"/>
        <end position="69"/>
    </location>
</feature>
<dbReference type="GO" id="GO:0005615">
    <property type="term" value="C:extracellular space"/>
    <property type="evidence" value="ECO:0007669"/>
    <property type="project" value="UniProtKB-ARBA"/>
</dbReference>
<dbReference type="PROSITE" id="PS00282">
    <property type="entry name" value="KAZAL_1"/>
    <property type="match status" value="1"/>
</dbReference>
<feature type="chain" id="PRO_5034734778" description="Kazal-like domain-containing protein" evidence="7">
    <location>
        <begin position="22"/>
        <end position="204"/>
    </location>
</feature>
<dbReference type="CDD" id="cd01327">
    <property type="entry name" value="KAZAL_PSTI"/>
    <property type="match status" value="1"/>
</dbReference>
<dbReference type="InterPro" id="IPR036058">
    <property type="entry name" value="Kazal_dom_sf"/>
</dbReference>
<organism evidence="9 10">
    <name type="scientific">Pavo cristatus</name>
    <name type="common">Indian peafowl</name>
    <name type="synonym">Blue peafowl</name>
    <dbReference type="NCBI Taxonomy" id="9049"/>
    <lineage>
        <taxon>Eukaryota</taxon>
        <taxon>Metazoa</taxon>
        <taxon>Chordata</taxon>
        <taxon>Craniata</taxon>
        <taxon>Vertebrata</taxon>
        <taxon>Euteleostomi</taxon>
        <taxon>Archelosauria</taxon>
        <taxon>Archosauria</taxon>
        <taxon>Dinosauria</taxon>
        <taxon>Saurischia</taxon>
        <taxon>Theropoda</taxon>
        <taxon>Coelurosauria</taxon>
        <taxon>Aves</taxon>
        <taxon>Neognathae</taxon>
        <taxon>Galloanserae</taxon>
        <taxon>Galliformes</taxon>
        <taxon>Phasianidae</taxon>
        <taxon>Phasianinae</taxon>
        <taxon>Pavo</taxon>
    </lineage>
</organism>
<dbReference type="PRINTS" id="PR00290">
    <property type="entry name" value="KAZALINHBTR"/>
</dbReference>
<sequence>MAAKLTMRILLLVVLTGSGRWRGWERGRGDGPGPGPAPRAVGGGGKRVGRGRGERDEEPGWGELRQDPAGNAASLPAGLLLRPGAAASIPVSAVCPLLRPRSSLCQQYACPGAAALLSRVAGLCVPICHLPGLWVSLLCRTAPDILCVCLPQPACDKYSRLPGCPRDYSPVCGTDGKTYPNECVLCLSNSEENKHVQIYKNGMC</sequence>
<dbReference type="InterPro" id="IPR002350">
    <property type="entry name" value="Kazal_dom"/>
</dbReference>
<dbReference type="Pfam" id="PF00050">
    <property type="entry name" value="Kazal_1"/>
    <property type="match status" value="1"/>
</dbReference>
<dbReference type="PANTHER" id="PTHR21312">
    <property type="entry name" value="SERINE PROTEASE INHIBITOR"/>
    <property type="match status" value="1"/>
</dbReference>
<keyword evidence="10" id="KW-1185">Reference proteome</keyword>
<keyword evidence="3" id="KW-0646">Protease inhibitor</keyword>
<dbReference type="InterPro" id="IPR001239">
    <property type="entry name" value="Prot_inh_Kazal-m"/>
</dbReference>
<keyword evidence="2" id="KW-0964">Secreted</keyword>
<keyword evidence="4" id="KW-0722">Serine protease inhibitor</keyword>
<evidence type="ECO:0000256" key="2">
    <source>
        <dbReference type="ARBA" id="ARBA00022525"/>
    </source>
</evidence>
<name>A0A8C9LEQ6_PAVCR</name>
<evidence type="ECO:0000256" key="6">
    <source>
        <dbReference type="SAM" id="MobiDB-lite"/>
    </source>
</evidence>
<dbReference type="SMART" id="SM00280">
    <property type="entry name" value="KAZAL"/>
    <property type="match status" value="1"/>
</dbReference>
<dbReference type="Gene3D" id="3.30.60.30">
    <property type="match status" value="1"/>
</dbReference>
<reference evidence="9" key="1">
    <citation type="submission" date="2025-08" db="UniProtKB">
        <authorList>
            <consortium name="Ensembl"/>
        </authorList>
    </citation>
    <scope>IDENTIFICATION</scope>
</reference>
<dbReference type="Proteomes" id="UP000694428">
    <property type="component" value="Unplaced"/>
</dbReference>
<evidence type="ECO:0000256" key="1">
    <source>
        <dbReference type="ARBA" id="ARBA00004613"/>
    </source>
</evidence>
<accession>A0A8C9LEQ6</accession>
<evidence type="ECO:0000256" key="5">
    <source>
        <dbReference type="ARBA" id="ARBA00023157"/>
    </source>
</evidence>
<evidence type="ECO:0000256" key="4">
    <source>
        <dbReference type="ARBA" id="ARBA00022900"/>
    </source>
</evidence>
<dbReference type="Ensembl" id="ENSPSTT00000024182.1">
    <property type="protein sequence ID" value="ENSPSTP00000023002.1"/>
    <property type="gene ID" value="ENSPSTG00000016911.1"/>
</dbReference>
<dbReference type="FunFam" id="3.30.60.30:FF:000031">
    <property type="entry name" value="Serine protease inhibitor Kazal-type 2"/>
    <property type="match status" value="1"/>
</dbReference>
<keyword evidence="7" id="KW-0732">Signal</keyword>